<accession>A0A8S1H0T3</accession>
<evidence type="ECO:0000313" key="2">
    <source>
        <dbReference type="EMBL" id="CAD6189389.1"/>
    </source>
</evidence>
<sequence length="122" mass="13710">MISSLVEDETKKEDGSGCNQIETKQDSRTEDTCGRGFASFRNSNIAVKFGWAKRTDCNQLHSARNYRKSKNLVGDGSQHTDYGKSQFKLGWAKRTDCDKKNSMIQGTGKTCGKRSHLHFDVL</sequence>
<organism evidence="2 3">
    <name type="scientific">Caenorhabditis auriculariae</name>
    <dbReference type="NCBI Taxonomy" id="2777116"/>
    <lineage>
        <taxon>Eukaryota</taxon>
        <taxon>Metazoa</taxon>
        <taxon>Ecdysozoa</taxon>
        <taxon>Nematoda</taxon>
        <taxon>Chromadorea</taxon>
        <taxon>Rhabditida</taxon>
        <taxon>Rhabditina</taxon>
        <taxon>Rhabditomorpha</taxon>
        <taxon>Rhabditoidea</taxon>
        <taxon>Rhabditidae</taxon>
        <taxon>Peloderinae</taxon>
        <taxon>Caenorhabditis</taxon>
    </lineage>
</organism>
<feature type="region of interest" description="Disordered" evidence="1">
    <location>
        <begin position="1"/>
        <end position="31"/>
    </location>
</feature>
<reference evidence="2" key="1">
    <citation type="submission" date="2020-10" db="EMBL/GenBank/DDBJ databases">
        <authorList>
            <person name="Kikuchi T."/>
        </authorList>
    </citation>
    <scope>NUCLEOTIDE SEQUENCE</scope>
    <source>
        <strain evidence="2">NKZ352</strain>
    </source>
</reference>
<dbReference type="EMBL" id="CAJGYM010000010">
    <property type="protein sequence ID" value="CAD6189389.1"/>
    <property type="molecule type" value="Genomic_DNA"/>
</dbReference>
<dbReference type="AlphaFoldDB" id="A0A8S1H0T3"/>
<name>A0A8S1H0T3_9PELO</name>
<gene>
    <name evidence="2" type="ORF">CAUJ_LOCUS5308</name>
</gene>
<comment type="caution">
    <text evidence="2">The sequence shown here is derived from an EMBL/GenBank/DDBJ whole genome shotgun (WGS) entry which is preliminary data.</text>
</comment>
<dbReference type="Proteomes" id="UP000835052">
    <property type="component" value="Unassembled WGS sequence"/>
</dbReference>
<protein>
    <submittedName>
        <fullName evidence="2">Uncharacterized protein</fullName>
    </submittedName>
</protein>
<evidence type="ECO:0000313" key="3">
    <source>
        <dbReference type="Proteomes" id="UP000835052"/>
    </source>
</evidence>
<evidence type="ECO:0000256" key="1">
    <source>
        <dbReference type="SAM" id="MobiDB-lite"/>
    </source>
</evidence>
<keyword evidence="3" id="KW-1185">Reference proteome</keyword>
<proteinExistence type="predicted"/>